<comment type="caution">
    <text evidence="1">The sequence shown here is derived from an EMBL/GenBank/DDBJ whole genome shotgun (WGS) entry which is preliminary data.</text>
</comment>
<evidence type="ECO:0000313" key="1">
    <source>
        <dbReference type="EMBL" id="MEQ2274396.1"/>
    </source>
</evidence>
<proteinExistence type="predicted"/>
<dbReference type="Proteomes" id="UP001444071">
    <property type="component" value="Unassembled WGS sequence"/>
</dbReference>
<protein>
    <submittedName>
        <fullName evidence="1">Uncharacterized protein</fullName>
    </submittedName>
</protein>
<evidence type="ECO:0000313" key="2">
    <source>
        <dbReference type="Proteomes" id="UP001444071"/>
    </source>
</evidence>
<sequence length="124" mass="14559">MFNQNQTEPLQQDARLYYAPASHCAADITFTCPIRHSNRQSPSDIQIEKAKQITSAHQLDQNLLQPCAVHDEFSLIRITELSLLPYYTLPGRQLRRQQFKETEQWFITLQVETSNLKHYKQDKL</sequence>
<organism evidence="1 2">
    <name type="scientific">Xenotaenia resolanae</name>
    <dbReference type="NCBI Taxonomy" id="208358"/>
    <lineage>
        <taxon>Eukaryota</taxon>
        <taxon>Metazoa</taxon>
        <taxon>Chordata</taxon>
        <taxon>Craniata</taxon>
        <taxon>Vertebrata</taxon>
        <taxon>Euteleostomi</taxon>
        <taxon>Actinopterygii</taxon>
        <taxon>Neopterygii</taxon>
        <taxon>Teleostei</taxon>
        <taxon>Neoteleostei</taxon>
        <taxon>Acanthomorphata</taxon>
        <taxon>Ovalentaria</taxon>
        <taxon>Atherinomorphae</taxon>
        <taxon>Cyprinodontiformes</taxon>
        <taxon>Goodeidae</taxon>
        <taxon>Xenotaenia</taxon>
    </lineage>
</organism>
<accession>A0ABV0WYI3</accession>
<reference evidence="1 2" key="1">
    <citation type="submission" date="2021-06" db="EMBL/GenBank/DDBJ databases">
        <authorList>
            <person name="Palmer J.M."/>
        </authorList>
    </citation>
    <scope>NUCLEOTIDE SEQUENCE [LARGE SCALE GENOMIC DNA]</scope>
    <source>
        <strain evidence="1 2">XR_2019</strain>
        <tissue evidence="1">Muscle</tissue>
    </source>
</reference>
<keyword evidence="2" id="KW-1185">Reference proteome</keyword>
<dbReference type="EMBL" id="JAHRIM010077886">
    <property type="protein sequence ID" value="MEQ2274396.1"/>
    <property type="molecule type" value="Genomic_DNA"/>
</dbReference>
<name>A0ABV0WYI3_9TELE</name>
<gene>
    <name evidence="1" type="ORF">XENORESO_020262</name>
</gene>